<sequence>MEVINESNSSVEYVIPNDVGGRLKSSALLCKSCNSLYGGGIDAVFAHATEPITALLNIKRERKKENILKN</sequence>
<dbReference type="InterPro" id="IPR029471">
    <property type="entry name" value="HNH_5"/>
</dbReference>
<dbReference type="EMBL" id="FNAN01000017">
    <property type="protein sequence ID" value="SDG29998.1"/>
    <property type="molecule type" value="Genomic_DNA"/>
</dbReference>
<dbReference type="OrthoDB" id="793771at2"/>
<keyword evidence="2" id="KW-0255">Endonuclease</keyword>
<feature type="domain" description="HNH endonuclease 5" evidence="1">
    <location>
        <begin position="4"/>
        <end position="45"/>
    </location>
</feature>
<keyword evidence="2" id="KW-0378">Hydrolase</keyword>
<dbReference type="AlphaFoldDB" id="A0A1G7T443"/>
<dbReference type="STRING" id="659014.SAMN04487996_11783"/>
<dbReference type="RefSeq" id="WP_090155877.1">
    <property type="nucleotide sequence ID" value="NZ_FNAN01000017.1"/>
</dbReference>
<accession>A0A1G7T443</accession>
<name>A0A1G7T443_9BACT</name>
<evidence type="ECO:0000259" key="1">
    <source>
        <dbReference type="Pfam" id="PF14279"/>
    </source>
</evidence>
<keyword evidence="3" id="KW-1185">Reference proteome</keyword>
<gene>
    <name evidence="2" type="ORF">SAMN04487996_11783</name>
</gene>
<dbReference type="GO" id="GO:0004519">
    <property type="term" value="F:endonuclease activity"/>
    <property type="evidence" value="ECO:0007669"/>
    <property type="project" value="UniProtKB-KW"/>
</dbReference>
<organism evidence="2 3">
    <name type="scientific">Dyadobacter soli</name>
    <dbReference type="NCBI Taxonomy" id="659014"/>
    <lineage>
        <taxon>Bacteria</taxon>
        <taxon>Pseudomonadati</taxon>
        <taxon>Bacteroidota</taxon>
        <taxon>Cytophagia</taxon>
        <taxon>Cytophagales</taxon>
        <taxon>Spirosomataceae</taxon>
        <taxon>Dyadobacter</taxon>
    </lineage>
</organism>
<evidence type="ECO:0000313" key="3">
    <source>
        <dbReference type="Proteomes" id="UP000198748"/>
    </source>
</evidence>
<evidence type="ECO:0000313" key="2">
    <source>
        <dbReference type="EMBL" id="SDG29998.1"/>
    </source>
</evidence>
<dbReference type="Proteomes" id="UP000198748">
    <property type="component" value="Unassembled WGS sequence"/>
</dbReference>
<reference evidence="3" key="1">
    <citation type="submission" date="2016-10" db="EMBL/GenBank/DDBJ databases">
        <authorList>
            <person name="Varghese N."/>
            <person name="Submissions S."/>
        </authorList>
    </citation>
    <scope>NUCLEOTIDE SEQUENCE [LARGE SCALE GENOMIC DNA]</scope>
    <source>
        <strain evidence="3">DSM 25329</strain>
    </source>
</reference>
<proteinExistence type="predicted"/>
<dbReference type="Pfam" id="PF14279">
    <property type="entry name" value="HNH_5"/>
    <property type="match status" value="1"/>
</dbReference>
<protein>
    <submittedName>
        <fullName evidence="2">HNH endonuclease</fullName>
    </submittedName>
</protein>
<keyword evidence="2" id="KW-0540">Nuclease</keyword>